<evidence type="ECO:0000256" key="5">
    <source>
        <dbReference type="ARBA" id="ARBA00022989"/>
    </source>
</evidence>
<keyword evidence="3" id="KW-1003">Cell membrane</keyword>
<evidence type="ECO:0000313" key="9">
    <source>
        <dbReference type="Proteomes" id="UP000528457"/>
    </source>
</evidence>
<evidence type="ECO:0000313" key="8">
    <source>
        <dbReference type="EMBL" id="MBB6523119.1"/>
    </source>
</evidence>
<dbReference type="InParanoid" id="A0A7X0JVN7"/>
<evidence type="ECO:0000256" key="3">
    <source>
        <dbReference type="ARBA" id="ARBA00022475"/>
    </source>
</evidence>
<accession>A0A7X0JVN7</accession>
<comment type="similarity">
    <text evidence="2">Belongs to the UPF0719 family.</text>
</comment>
<organism evidence="8 9">
    <name type="scientific">Pseudoteredinibacter isoporae</name>
    <dbReference type="NCBI Taxonomy" id="570281"/>
    <lineage>
        <taxon>Bacteria</taxon>
        <taxon>Pseudomonadati</taxon>
        <taxon>Pseudomonadota</taxon>
        <taxon>Gammaproteobacteria</taxon>
        <taxon>Cellvibrionales</taxon>
        <taxon>Cellvibrionaceae</taxon>
        <taxon>Pseudoteredinibacter</taxon>
    </lineage>
</organism>
<name>A0A7X0JVN7_9GAMM</name>
<dbReference type="FunCoup" id="A0A7X0JVN7">
    <property type="interactions" value="9"/>
</dbReference>
<evidence type="ECO:0000256" key="4">
    <source>
        <dbReference type="ARBA" id="ARBA00022692"/>
    </source>
</evidence>
<feature type="transmembrane region" description="Helical" evidence="7">
    <location>
        <begin position="14"/>
        <end position="32"/>
    </location>
</feature>
<protein>
    <submittedName>
        <fullName evidence="8">Putative membrane protein</fullName>
    </submittedName>
</protein>
<feature type="transmembrane region" description="Helical" evidence="7">
    <location>
        <begin position="53"/>
        <end position="74"/>
    </location>
</feature>
<dbReference type="Proteomes" id="UP000528457">
    <property type="component" value="Unassembled WGS sequence"/>
</dbReference>
<dbReference type="PANTHER" id="PTHR40043">
    <property type="entry name" value="UPF0719 INNER MEMBRANE PROTEIN YJFL"/>
    <property type="match status" value="1"/>
</dbReference>
<evidence type="ECO:0000256" key="7">
    <source>
        <dbReference type="SAM" id="Phobius"/>
    </source>
</evidence>
<dbReference type="PANTHER" id="PTHR40043:SF1">
    <property type="entry name" value="UPF0719 INNER MEMBRANE PROTEIN YJFL"/>
    <property type="match status" value="1"/>
</dbReference>
<dbReference type="RefSeq" id="WP_166843784.1">
    <property type="nucleotide sequence ID" value="NZ_JAAONY010000003.1"/>
</dbReference>
<dbReference type="EMBL" id="JACHHT010000003">
    <property type="protein sequence ID" value="MBB6523119.1"/>
    <property type="molecule type" value="Genomic_DNA"/>
</dbReference>
<comment type="caution">
    <text evidence="8">The sequence shown here is derived from an EMBL/GenBank/DDBJ whole genome shotgun (WGS) entry which is preliminary data.</text>
</comment>
<gene>
    <name evidence="8" type="ORF">HNR48_003421</name>
</gene>
<feature type="transmembrane region" description="Helical" evidence="7">
    <location>
        <begin position="114"/>
        <end position="134"/>
    </location>
</feature>
<keyword evidence="9" id="KW-1185">Reference proteome</keyword>
<dbReference type="Pfam" id="PF03994">
    <property type="entry name" value="DUF350"/>
    <property type="match status" value="1"/>
</dbReference>
<reference evidence="8 9" key="1">
    <citation type="submission" date="2020-08" db="EMBL/GenBank/DDBJ databases">
        <title>Genomic Encyclopedia of Type Strains, Phase IV (KMG-IV): sequencing the most valuable type-strain genomes for metagenomic binning, comparative biology and taxonomic classification.</title>
        <authorList>
            <person name="Goeker M."/>
        </authorList>
    </citation>
    <scope>NUCLEOTIDE SEQUENCE [LARGE SCALE GENOMIC DNA]</scope>
    <source>
        <strain evidence="8 9">DSM 22368</strain>
    </source>
</reference>
<dbReference type="GO" id="GO:0005886">
    <property type="term" value="C:plasma membrane"/>
    <property type="evidence" value="ECO:0007669"/>
    <property type="project" value="UniProtKB-SubCell"/>
</dbReference>
<sequence length="138" mass="14765">MDAILESLTGLSSFLVYFGFSMALFLVFKILYTLITPHDEWQLVKEQQNISAALGLGGALIGFAIALAGAASNSVSILDYAIWAVIALLAQLLAFALVRYALMPKLVERIENDEISAGIILASMSIAVGMINAACMSY</sequence>
<evidence type="ECO:0000256" key="2">
    <source>
        <dbReference type="ARBA" id="ARBA00005779"/>
    </source>
</evidence>
<evidence type="ECO:0000256" key="1">
    <source>
        <dbReference type="ARBA" id="ARBA00004651"/>
    </source>
</evidence>
<keyword evidence="4 7" id="KW-0812">Transmembrane</keyword>
<comment type="subcellular location">
    <subcellularLocation>
        <location evidence="1">Cell membrane</location>
        <topology evidence="1">Multi-pass membrane protein</topology>
    </subcellularLocation>
</comment>
<proteinExistence type="inferred from homology"/>
<dbReference type="AlphaFoldDB" id="A0A7X0JVN7"/>
<keyword evidence="6 7" id="KW-0472">Membrane</keyword>
<keyword evidence="5 7" id="KW-1133">Transmembrane helix</keyword>
<dbReference type="InterPro" id="IPR007140">
    <property type="entry name" value="DUF350"/>
</dbReference>
<feature type="transmembrane region" description="Helical" evidence="7">
    <location>
        <begin position="80"/>
        <end position="102"/>
    </location>
</feature>
<evidence type="ECO:0000256" key="6">
    <source>
        <dbReference type="ARBA" id="ARBA00023136"/>
    </source>
</evidence>